<feature type="coiled-coil region" evidence="6">
    <location>
        <begin position="840"/>
        <end position="928"/>
    </location>
</feature>
<sequence length="1485" mass="162496">MAFLFKSRKNAPPAAGGLPPASRNIHTSDGTPTSASSAPNGGSIDSTGERSTQSPPPNANPTSNPNGSMSSMNSTLAAGPAYPRRERSESESGARPSTASSQPTQVPNAALYPWSQRRLNFPTPQSNPFPRYGAAVNAIASKDGDIYIMGGLINGSMVRGDLWMVESGGGNLSCYPIATVSEGPGPRVGHASLLVGNAFIVFGGDTKMDDNDVLDDTLYLLNTSSRQWSRASPPGPRPSGRYGHTLNILGSKIYIFGGQVEGYFFNDLIAFDLNALQNPQNQWEFLLQNTGDDVVGPNAKVPAARTNHTIISYNDQLFLFGGTNGTQWFNDVWTYSPVTNVWTQQDCIGYIPAPREGHSAALVNDVMYIFGGRTEEGTDLGDLAAFRISSKRWYTFQNMGPSPSPRSGHSMTAYRDKIIVLAGEPSSAPRDPAELSMVYVLDTAKIRYPNDAPATGQPAGSAQPSSPTRRPSTEARSAMPIRSTSREGARSQNAAREQFSGGPVQRPDPATQNGSQSRLPRASIGQAPAGPPPQGQAPTPRTNGVHSPPNAPNEPKARYNGPPLDTRGAVASPNGVRTAPPDGVIQPPAVRDVQKENIRPSREGSPSTYGRRTPTQRTESKAKAMEAGEAAPLMGSGVARQRSLRSQRAQSSIDSTEDGVLGRSSSGRHHAEPQGDNRSLRSMPGDEPKSPRMNAHQEALLKELETAKRTNAWYASELALARKQGYHTGTSSSPTFDDRTVSQVADDDRPLMEAFMTMRAEIIKMQEAMETQASSMARRIAEVEHQRDAAITEAAYARAKLAAHGGSQRSTPQPDAMREPDEQERFTDLTRRLALALAAQSEHKAKLDSLNNDLASERKARELAEESMDALQRRYDELSKNRNPAELEGLRAELHEAQSLARAEAGRRAEVEEELRTLRVDHDSLAKTHEDTSSRLASHTSSLAALEAAVAASTSKASLYERQIEEERGQREVAERKLSQLRAEHEDRTTELETVTKRLHDAEELAETHAREASTHREALLAGLAKLSSSDSGSKQDAVAEQKMAALRESAEQASSLARRNQEAADNAAQKLRNAEERIAGLEAYQEQSSREALQIRRQLQTALRDAQNYQAEIRELRSNLEMHQRDASALAVQHSALKDLLGERGMNVSDVRRSPIFDHSPSSRFGTPEQARLRELDQQLQASIKAHEETKSQFEARMQEADSTYKEKLEQLENDYQSAVHYVKGTEKMLKKMKEELTKYKSQNAQLTGELETARSTSAASGTAADTSGWDDERKQLQSSIEEMKAQTNNQIAQLESNITSLKSDLASIRAERDQQKASYDELTQTAQRLGTELEQLKSENSMLEKQAEEAQSRVTMLLDQVGQSVGNYRRQSQLQPLAPGATGVGHNREESTSTLTDVSVNDDALSRDERGSIALDNLASELETLRSQWESTSRNNYRLSTTFDSERTPTTETHGTELSDNLANWRRRLEEEENGTRETSAVA</sequence>
<dbReference type="Pfam" id="PF24681">
    <property type="entry name" value="Kelch_KLHDC2_KLHL20_DRC7"/>
    <property type="match status" value="1"/>
</dbReference>
<protein>
    <submittedName>
        <fullName evidence="8">Uncharacterized protein</fullName>
    </submittedName>
</protein>
<feature type="compositionally biased region" description="Polar residues" evidence="7">
    <location>
        <begin position="24"/>
        <end position="50"/>
    </location>
</feature>
<dbReference type="OrthoDB" id="45365at2759"/>
<feature type="compositionally biased region" description="Basic and acidic residues" evidence="7">
    <location>
        <begin position="1446"/>
        <end position="1459"/>
    </location>
</feature>
<evidence type="ECO:0000256" key="4">
    <source>
        <dbReference type="ARBA" id="ARBA00022737"/>
    </source>
</evidence>
<dbReference type="SMART" id="SM00612">
    <property type="entry name" value="Kelch"/>
    <property type="match status" value="2"/>
</dbReference>
<keyword evidence="5 6" id="KW-0175">Coiled coil</keyword>
<evidence type="ECO:0000256" key="5">
    <source>
        <dbReference type="ARBA" id="ARBA00023054"/>
    </source>
</evidence>
<dbReference type="Gene3D" id="2.120.10.80">
    <property type="entry name" value="Kelch-type beta propeller"/>
    <property type="match status" value="2"/>
</dbReference>
<evidence type="ECO:0000256" key="3">
    <source>
        <dbReference type="ARBA" id="ARBA00022490"/>
    </source>
</evidence>
<name>A0A0D2K7Y2_9EURO</name>
<dbReference type="SUPFAM" id="SSF117281">
    <property type="entry name" value="Kelch motif"/>
    <property type="match status" value="1"/>
</dbReference>
<feature type="compositionally biased region" description="Basic and acidic residues" evidence="7">
    <location>
        <begin position="669"/>
        <end position="690"/>
    </location>
</feature>
<dbReference type="VEuPathDB" id="FungiDB:Z520_02331"/>
<dbReference type="InterPro" id="IPR006652">
    <property type="entry name" value="Kelch_1"/>
</dbReference>
<feature type="compositionally biased region" description="Polar residues" evidence="7">
    <location>
        <begin position="95"/>
        <end position="107"/>
    </location>
</feature>
<evidence type="ECO:0000313" key="8">
    <source>
        <dbReference type="EMBL" id="KIY02193.1"/>
    </source>
</evidence>
<keyword evidence="2" id="KW-0880">Kelch repeat</keyword>
<dbReference type="FunFam" id="2.120.10.80:FF:000049">
    <property type="entry name" value="Cell polarity protein (Tea1)"/>
    <property type="match status" value="1"/>
</dbReference>
<keyword evidence="9" id="KW-1185">Reference proteome</keyword>
<gene>
    <name evidence="8" type="ORF">Z520_02331</name>
</gene>
<proteinExistence type="predicted"/>
<reference evidence="8 9" key="1">
    <citation type="submission" date="2015-01" db="EMBL/GenBank/DDBJ databases">
        <title>The Genome Sequence of Fonsecaea multimorphosa CBS 102226.</title>
        <authorList>
            <consortium name="The Broad Institute Genomics Platform"/>
            <person name="Cuomo C."/>
            <person name="de Hoog S."/>
            <person name="Gorbushina A."/>
            <person name="Stielow B."/>
            <person name="Teixiera M."/>
            <person name="Abouelleil A."/>
            <person name="Chapman S.B."/>
            <person name="Priest M."/>
            <person name="Young S.K."/>
            <person name="Wortman J."/>
            <person name="Nusbaum C."/>
            <person name="Birren B."/>
        </authorList>
    </citation>
    <scope>NUCLEOTIDE SEQUENCE [LARGE SCALE GENOMIC DNA]</scope>
    <source>
        <strain evidence="8 9">CBS 102226</strain>
    </source>
</reference>
<feature type="region of interest" description="Disordered" evidence="7">
    <location>
        <begin position="1377"/>
        <end position="1400"/>
    </location>
</feature>
<dbReference type="GO" id="GO:0051285">
    <property type="term" value="C:cell cortex of cell tip"/>
    <property type="evidence" value="ECO:0007669"/>
    <property type="project" value="TreeGrafter"/>
</dbReference>
<dbReference type="GeneID" id="27708077"/>
<feature type="compositionally biased region" description="Polar residues" evidence="7">
    <location>
        <begin position="458"/>
        <end position="470"/>
    </location>
</feature>
<feature type="coiled-coil region" evidence="6">
    <location>
        <begin position="1047"/>
        <end position="1134"/>
    </location>
</feature>
<feature type="compositionally biased region" description="Polar residues" evidence="7">
    <location>
        <begin position="604"/>
        <end position="617"/>
    </location>
</feature>
<feature type="compositionally biased region" description="Basic and acidic residues" evidence="7">
    <location>
        <begin position="1469"/>
        <end position="1478"/>
    </location>
</feature>
<feature type="compositionally biased region" description="Basic and acidic residues" evidence="7">
    <location>
        <begin position="83"/>
        <end position="92"/>
    </location>
</feature>
<dbReference type="Gene3D" id="1.20.5.340">
    <property type="match status" value="1"/>
</dbReference>
<keyword evidence="3" id="KW-0963">Cytoplasm</keyword>
<feature type="region of interest" description="Disordered" evidence="7">
    <location>
        <begin position="449"/>
        <end position="696"/>
    </location>
</feature>
<feature type="coiled-coil region" evidence="6">
    <location>
        <begin position="957"/>
        <end position="1012"/>
    </location>
</feature>
<feature type="compositionally biased region" description="Basic and acidic residues" evidence="7">
    <location>
        <begin position="592"/>
        <end position="602"/>
    </location>
</feature>
<dbReference type="EMBL" id="KN848064">
    <property type="protein sequence ID" value="KIY02193.1"/>
    <property type="molecule type" value="Genomic_DNA"/>
</dbReference>
<dbReference type="PANTHER" id="PTHR23244:SF456">
    <property type="entry name" value="MULTIPLE EPIDERMAL GROWTH FACTOR-LIKE DOMAINS PROTEIN 8"/>
    <property type="match status" value="1"/>
</dbReference>
<evidence type="ECO:0000313" key="9">
    <source>
        <dbReference type="Proteomes" id="UP000053411"/>
    </source>
</evidence>
<organism evidence="8 9">
    <name type="scientific">Fonsecaea multimorphosa CBS 102226</name>
    <dbReference type="NCBI Taxonomy" id="1442371"/>
    <lineage>
        <taxon>Eukaryota</taxon>
        <taxon>Fungi</taxon>
        <taxon>Dikarya</taxon>
        <taxon>Ascomycota</taxon>
        <taxon>Pezizomycotina</taxon>
        <taxon>Eurotiomycetes</taxon>
        <taxon>Chaetothyriomycetidae</taxon>
        <taxon>Chaetothyriales</taxon>
        <taxon>Herpotrichiellaceae</taxon>
        <taxon>Fonsecaea</taxon>
    </lineage>
</organism>
<dbReference type="PANTHER" id="PTHR23244">
    <property type="entry name" value="KELCH REPEAT DOMAIN"/>
    <property type="match status" value="1"/>
</dbReference>
<dbReference type="InterPro" id="IPR015915">
    <property type="entry name" value="Kelch-typ_b-propeller"/>
</dbReference>
<dbReference type="SUPFAM" id="SSF57997">
    <property type="entry name" value="Tropomyosin"/>
    <property type="match status" value="1"/>
</dbReference>
<accession>A0A0D2K7Y2</accession>
<dbReference type="Proteomes" id="UP000053411">
    <property type="component" value="Unassembled WGS sequence"/>
</dbReference>
<comment type="subcellular location">
    <subcellularLocation>
        <location evidence="1">Cytoplasm</location>
    </subcellularLocation>
</comment>
<feature type="compositionally biased region" description="Low complexity" evidence="7">
    <location>
        <begin position="60"/>
        <end position="75"/>
    </location>
</feature>
<evidence type="ECO:0000256" key="1">
    <source>
        <dbReference type="ARBA" id="ARBA00004496"/>
    </source>
</evidence>
<evidence type="ECO:0000256" key="2">
    <source>
        <dbReference type="ARBA" id="ARBA00022441"/>
    </source>
</evidence>
<dbReference type="GO" id="GO:0061245">
    <property type="term" value="P:establishment or maintenance of bipolar cell polarity"/>
    <property type="evidence" value="ECO:0007669"/>
    <property type="project" value="TreeGrafter"/>
</dbReference>
<feature type="region of interest" description="Disordered" evidence="7">
    <location>
        <begin position="1248"/>
        <end position="1276"/>
    </location>
</feature>
<dbReference type="RefSeq" id="XP_016636315.1">
    <property type="nucleotide sequence ID" value="XM_016772845.1"/>
</dbReference>
<feature type="region of interest" description="Disordered" evidence="7">
    <location>
        <begin position="1"/>
        <end position="107"/>
    </location>
</feature>
<feature type="region of interest" description="Disordered" evidence="7">
    <location>
        <begin position="801"/>
        <end position="824"/>
    </location>
</feature>
<evidence type="ECO:0000256" key="7">
    <source>
        <dbReference type="SAM" id="MobiDB-lite"/>
    </source>
</evidence>
<evidence type="ECO:0000256" key="6">
    <source>
        <dbReference type="SAM" id="Coils"/>
    </source>
</evidence>
<feature type="compositionally biased region" description="Low complexity" evidence="7">
    <location>
        <begin position="639"/>
        <end position="652"/>
    </location>
</feature>
<keyword evidence="4" id="KW-0677">Repeat</keyword>
<feature type="compositionally biased region" description="Low complexity" evidence="7">
    <location>
        <begin position="11"/>
        <end position="21"/>
    </location>
</feature>
<feature type="region of interest" description="Disordered" evidence="7">
    <location>
        <begin position="1443"/>
        <end position="1485"/>
    </location>
</feature>
<feature type="compositionally biased region" description="Low complexity" evidence="7">
    <location>
        <begin position="1255"/>
        <end position="1269"/>
    </location>
</feature>
<dbReference type="STRING" id="1442371.A0A0D2K7Y2"/>